<gene>
    <name evidence="2" type="primary">tagE_1</name>
    <name evidence="2" type="ORF">SAMEA1410922_00593</name>
</gene>
<dbReference type="SUPFAM" id="SSF53756">
    <property type="entry name" value="UDP-Glycosyltransferase/glycogen phosphorylase"/>
    <property type="match status" value="1"/>
</dbReference>
<name>A0ABY6TI69_9PAST</name>
<dbReference type="RefSeq" id="WP_135709446.1">
    <property type="nucleotide sequence ID" value="NZ_CABFKI010000003.1"/>
</dbReference>
<dbReference type="GeneID" id="86156576"/>
<reference evidence="2 3" key="1">
    <citation type="submission" date="2019-05" db="EMBL/GenBank/DDBJ databases">
        <authorList>
            <consortium name="Pathogen Informatics"/>
        </authorList>
    </citation>
    <scope>NUCLEOTIDE SEQUENCE [LARGE SCALE GENOMIC DNA]</scope>
    <source>
        <strain evidence="2 3">NM319</strain>
    </source>
</reference>
<dbReference type="Gene3D" id="3.40.50.2000">
    <property type="entry name" value="Glycogen Phosphorylase B"/>
    <property type="match status" value="2"/>
</dbReference>
<dbReference type="Pfam" id="PF00534">
    <property type="entry name" value="Glycos_transf_1"/>
    <property type="match status" value="1"/>
</dbReference>
<keyword evidence="2" id="KW-0808">Transferase</keyword>
<dbReference type="InterPro" id="IPR001296">
    <property type="entry name" value="Glyco_trans_1"/>
</dbReference>
<evidence type="ECO:0000313" key="3">
    <source>
        <dbReference type="Proteomes" id="UP000308167"/>
    </source>
</evidence>
<dbReference type="Proteomes" id="UP000308167">
    <property type="component" value="Unassembled WGS sequence"/>
</dbReference>
<dbReference type="GO" id="GO:0047265">
    <property type="term" value="F:poly(glycerol-phosphate) alpha-glucosyltransferase activity"/>
    <property type="evidence" value="ECO:0007669"/>
    <property type="project" value="UniProtKB-EC"/>
</dbReference>
<dbReference type="PANTHER" id="PTHR12526:SF630">
    <property type="entry name" value="GLYCOSYLTRANSFERASE"/>
    <property type="match status" value="1"/>
</dbReference>
<protein>
    <submittedName>
        <fullName evidence="2">CDP-glycerol:glycerophosphate</fullName>
        <ecNumber evidence="2">2.4.1.52</ecNumber>
    </submittedName>
</protein>
<sequence length="405" mass="47839">MTKKILFLNHEMVIGGAEGILINYLNIAASNPNYEVHLALFQSIEKQNIDRIDPRVDIEYLVTPAEDQFARYTYWKTQDQNILEKDKHYYRSWHDYIVNERQERLLNKINKENYDVIIDFLNTFGYFLKKEFLDKIKKPSIYWIHASRDFDIWLSKKEYYKSVLSHHSLFVSICEDMKRKSDIILKNELDLQEKETINIFNPVNIPEVIEMSNQEPLEGDQKLLDDDFILQVARLYNANKNHTKMIDIFYKLKQKGIKEKLYIIGDGPSRKELEDKIKELGLENECLLLGSRINPFPFMKRAKLFLHTSNFEGLPTVFIESMICGTPVVAFNCPTGPREILADGKYGELIPMGDEDLFVEKTYELLTNEEKRQHFISLLPQSYQRFSMEKISEQFFQLIEDVTRK</sequence>
<comment type="caution">
    <text evidence="2">The sequence shown here is derived from an EMBL/GenBank/DDBJ whole genome shotgun (WGS) entry which is preliminary data.</text>
</comment>
<evidence type="ECO:0000313" key="2">
    <source>
        <dbReference type="EMBL" id="VTU06849.1"/>
    </source>
</evidence>
<organism evidence="2 3">
    <name type="scientific">Actinobacillus porcinus</name>
    <dbReference type="NCBI Taxonomy" id="51048"/>
    <lineage>
        <taxon>Bacteria</taxon>
        <taxon>Pseudomonadati</taxon>
        <taxon>Pseudomonadota</taxon>
        <taxon>Gammaproteobacteria</taxon>
        <taxon>Pasteurellales</taxon>
        <taxon>Pasteurellaceae</taxon>
        <taxon>Actinobacillus</taxon>
    </lineage>
</organism>
<accession>A0ABY6TI69</accession>
<keyword evidence="3" id="KW-1185">Reference proteome</keyword>
<evidence type="ECO:0000259" key="1">
    <source>
        <dbReference type="Pfam" id="PF00534"/>
    </source>
</evidence>
<proteinExistence type="predicted"/>
<keyword evidence="2" id="KW-0328">Glycosyltransferase</keyword>
<dbReference type="PANTHER" id="PTHR12526">
    <property type="entry name" value="GLYCOSYLTRANSFERASE"/>
    <property type="match status" value="1"/>
</dbReference>
<dbReference type="EMBL" id="CABFKI010000003">
    <property type="protein sequence ID" value="VTU06849.1"/>
    <property type="molecule type" value="Genomic_DNA"/>
</dbReference>
<dbReference type="CDD" id="cd03811">
    <property type="entry name" value="GT4_GT28_WabH-like"/>
    <property type="match status" value="1"/>
</dbReference>
<dbReference type="EC" id="2.4.1.52" evidence="2"/>
<feature type="domain" description="Glycosyl transferase family 1" evidence="1">
    <location>
        <begin position="224"/>
        <end position="376"/>
    </location>
</feature>